<feature type="domain" description="DUF7791" evidence="3">
    <location>
        <begin position="470"/>
        <end position="633"/>
    </location>
</feature>
<name>A0A8H3IXA0_9LECA</name>
<dbReference type="Pfam" id="PF25053">
    <property type="entry name" value="DUF7791"/>
    <property type="match status" value="1"/>
</dbReference>
<evidence type="ECO:0000313" key="5">
    <source>
        <dbReference type="Proteomes" id="UP000664203"/>
    </source>
</evidence>
<dbReference type="AlphaFoldDB" id="A0A8H3IXA0"/>
<organism evidence="4 5">
    <name type="scientific">Alectoria fallacina</name>
    <dbReference type="NCBI Taxonomy" id="1903189"/>
    <lineage>
        <taxon>Eukaryota</taxon>
        <taxon>Fungi</taxon>
        <taxon>Dikarya</taxon>
        <taxon>Ascomycota</taxon>
        <taxon>Pezizomycotina</taxon>
        <taxon>Lecanoromycetes</taxon>
        <taxon>OSLEUM clade</taxon>
        <taxon>Lecanoromycetidae</taxon>
        <taxon>Lecanorales</taxon>
        <taxon>Lecanorineae</taxon>
        <taxon>Parmeliaceae</taxon>
        <taxon>Alectoria</taxon>
    </lineage>
</organism>
<comment type="caution">
    <text evidence="4">The sequence shown here is derived from an EMBL/GenBank/DDBJ whole genome shotgun (WGS) entry which is preliminary data.</text>
</comment>
<feature type="domain" description="Nephrocystin 3-like N-terminal" evidence="2">
    <location>
        <begin position="204"/>
        <end position="366"/>
    </location>
</feature>
<evidence type="ECO:0008006" key="6">
    <source>
        <dbReference type="Google" id="ProtNLM"/>
    </source>
</evidence>
<dbReference type="PANTHER" id="PTHR10039:SF5">
    <property type="entry name" value="NACHT DOMAIN-CONTAINING PROTEIN"/>
    <property type="match status" value="1"/>
</dbReference>
<dbReference type="Proteomes" id="UP000664203">
    <property type="component" value="Unassembled WGS sequence"/>
</dbReference>
<evidence type="ECO:0000259" key="2">
    <source>
        <dbReference type="Pfam" id="PF24883"/>
    </source>
</evidence>
<keyword evidence="5" id="KW-1185">Reference proteome</keyword>
<dbReference type="OrthoDB" id="443402at2759"/>
<dbReference type="InterPro" id="IPR027417">
    <property type="entry name" value="P-loop_NTPase"/>
</dbReference>
<dbReference type="InterPro" id="IPR056884">
    <property type="entry name" value="NPHP3-like_N"/>
</dbReference>
<keyword evidence="1" id="KW-0677">Repeat</keyword>
<protein>
    <recommendedName>
        <fullName evidence="6">NACHT domain-containing protein</fullName>
    </recommendedName>
</protein>
<sequence length="1076" mass="123618">MALQLMQLRNSLNLPKHQDRDQDELRRLGKKCSDIAKDLITELQTLKVSGPHRKRQVIEKTIKSIWKKAAIDIIQKRLDDCRKVLNHRVLIDLRKRFDLSDIQQNEGFQSLDLKVQTVITSLAQGPKTFEELRTLIQNNAQSVKEHVSNELQRHQRDLAHKEYCQRFLESLWFPEIHRRQETIHEAHEKTFQWIFESDESGKIVRRWDSFVHWLQSGQRTYWINGKAGSGKSTLMNYIYQDARTMAGLKAWSGPKEIVTLGFFYWNAGVALEKSSEGLLRSLVYQVLKRFPSLTPLNQIGSSRLSMQNGPLSYEPIAAWTERRLQATFESVLRRAQLDEFSGDQDMLIKLIGKVQTADVKVCLSSRPYRSYSEAFGSCPKFQLQDLTESDIRKYVSDKLYLLVKTDYTEPIYHTFDTMVYKAEGVFLWVELVVKDLIKGLKNDDTLEQLQERLEVMPSDIEDVYTHMLSKIDKVYRTQAAKLFQMALSHLTKSLFTFALALFGRFDEVSDVCLSDTISCSKEAGNKIPTICAGLLEVHLLDVHLRPLCRGHERVRGGTFRSADPSLSLEIQYDRSSELAEVKFFQTQASVEFIHRTAQDYLEQSEQGKRFLDAYTPPAFNPHISLVHALLTEANLLGFADIRIGESHKYYADYDYHKQDEKAGEAVYVIMEHISMAERQAEAAQVSLCDDIDRTLSAIYNRRGLPSPMILREIMENISVAERQNGTTQVSICAEYDEVLVNMNRRSSLKIHWSVRWGIRSRFFIEGGEINWSGSSSGSNSTSLFHSINTEPGLLENSGVLHTRPIDFVGIAAVWGLSRYVKQKLGCESGTIDQDRADYLLCCSMWAFHHMSHPRVKFHLDRLLRSFKFTTEILRLGGNCNIYVEDFFNTLWGDFLTQMMWFLAKGRCVFKRACAMTTKAFLENGADKNAKINRKVIVSLSGVRSLEGQVVLESKKYQRFYCIEEISPLYAIQEHFSNMPELETLQRYIMNNGGSSLSRWTHIALNGSMPYRISEPQNHELKTAIRGYGATDDEDNDSIQRRQEWALRIARLYKEIRGDHKGPESLDSANGSDSEAL</sequence>
<evidence type="ECO:0000313" key="4">
    <source>
        <dbReference type="EMBL" id="CAF9936623.1"/>
    </source>
</evidence>
<reference evidence="4" key="1">
    <citation type="submission" date="2021-03" db="EMBL/GenBank/DDBJ databases">
        <authorList>
            <person name="Tagirdzhanova G."/>
        </authorList>
    </citation>
    <scope>NUCLEOTIDE SEQUENCE</scope>
</reference>
<proteinExistence type="predicted"/>
<evidence type="ECO:0000259" key="3">
    <source>
        <dbReference type="Pfam" id="PF25053"/>
    </source>
</evidence>
<dbReference type="Pfam" id="PF24883">
    <property type="entry name" value="NPHP3_N"/>
    <property type="match status" value="1"/>
</dbReference>
<evidence type="ECO:0000256" key="1">
    <source>
        <dbReference type="ARBA" id="ARBA00022737"/>
    </source>
</evidence>
<dbReference type="InterPro" id="IPR056693">
    <property type="entry name" value="DUF7791"/>
</dbReference>
<dbReference type="PANTHER" id="PTHR10039">
    <property type="entry name" value="AMELOGENIN"/>
    <property type="match status" value="1"/>
</dbReference>
<dbReference type="EMBL" id="CAJPDR010000449">
    <property type="protein sequence ID" value="CAF9936623.1"/>
    <property type="molecule type" value="Genomic_DNA"/>
</dbReference>
<gene>
    <name evidence="4" type="ORF">ALECFALPRED_006901</name>
</gene>
<accession>A0A8H3IXA0</accession>
<dbReference type="SUPFAM" id="SSF52540">
    <property type="entry name" value="P-loop containing nucleoside triphosphate hydrolases"/>
    <property type="match status" value="1"/>
</dbReference>